<evidence type="ECO:0000256" key="1">
    <source>
        <dbReference type="ARBA" id="ARBA00023002"/>
    </source>
</evidence>
<name>A0A4S8P0R7_9ACTN</name>
<keyword evidence="4" id="KW-1185">Reference proteome</keyword>
<evidence type="ECO:0000313" key="4">
    <source>
        <dbReference type="Proteomes" id="UP000305792"/>
    </source>
</evidence>
<feature type="domain" description="Ketoreductase" evidence="2">
    <location>
        <begin position="9"/>
        <end position="148"/>
    </location>
</feature>
<proteinExistence type="predicted"/>
<dbReference type="Pfam" id="PF00106">
    <property type="entry name" value="adh_short"/>
    <property type="match status" value="1"/>
</dbReference>
<dbReference type="Gene3D" id="3.40.50.720">
    <property type="entry name" value="NAD(P)-binding Rossmann-like Domain"/>
    <property type="match status" value="1"/>
</dbReference>
<keyword evidence="1" id="KW-0560">Oxidoreductase</keyword>
<dbReference type="SMART" id="SM00822">
    <property type="entry name" value="PKS_KR"/>
    <property type="match status" value="1"/>
</dbReference>
<evidence type="ECO:0000313" key="3">
    <source>
        <dbReference type="EMBL" id="THV23580.1"/>
    </source>
</evidence>
<dbReference type="AlphaFoldDB" id="A0A4S8P0R7"/>
<dbReference type="InterPro" id="IPR036291">
    <property type="entry name" value="NAD(P)-bd_dom_sf"/>
</dbReference>
<protein>
    <submittedName>
        <fullName evidence="3">SDR family NAD(P)-dependent oxidoreductase</fullName>
    </submittedName>
</protein>
<dbReference type="InterPro" id="IPR002347">
    <property type="entry name" value="SDR_fam"/>
</dbReference>
<organism evidence="3 4">
    <name type="scientific">Glycomyces paridis</name>
    <dbReference type="NCBI Taxonomy" id="2126555"/>
    <lineage>
        <taxon>Bacteria</taxon>
        <taxon>Bacillati</taxon>
        <taxon>Actinomycetota</taxon>
        <taxon>Actinomycetes</taxon>
        <taxon>Glycomycetales</taxon>
        <taxon>Glycomycetaceae</taxon>
        <taxon>Glycomyces</taxon>
    </lineage>
</organism>
<accession>A0A4S8P0R7</accession>
<dbReference type="InterPro" id="IPR052228">
    <property type="entry name" value="Sec_Metab_Biosynth_Oxidored"/>
</dbReference>
<dbReference type="PANTHER" id="PTHR47534:SF3">
    <property type="entry name" value="ALCOHOL DEHYDROGENASE-LIKE C-TERMINAL DOMAIN-CONTAINING PROTEIN"/>
    <property type="match status" value="1"/>
</dbReference>
<evidence type="ECO:0000259" key="2">
    <source>
        <dbReference type="SMART" id="SM00822"/>
    </source>
</evidence>
<gene>
    <name evidence="3" type="ORF">E9998_22555</name>
</gene>
<reference evidence="3 4" key="1">
    <citation type="journal article" date="2018" name="Int. J. Syst. Evol. Microbiol.">
        <title>Glycomyces paridis sp. nov., isolated from the medicinal plant Paris polyphylla.</title>
        <authorList>
            <person name="Fang X.M."/>
            <person name="Bai J.L."/>
            <person name="Su J."/>
            <person name="Zhao L.L."/>
            <person name="Liu H.Y."/>
            <person name="Ma B.P."/>
            <person name="Zhang Y.Q."/>
            <person name="Yu L.Y."/>
        </authorList>
    </citation>
    <scope>NUCLEOTIDE SEQUENCE [LARGE SCALE GENOMIC DNA]</scope>
    <source>
        <strain evidence="3 4">CPCC 204357</strain>
    </source>
</reference>
<dbReference type="PANTHER" id="PTHR47534">
    <property type="entry name" value="YALI0E05731P"/>
    <property type="match status" value="1"/>
</dbReference>
<dbReference type="GO" id="GO:0016491">
    <property type="term" value="F:oxidoreductase activity"/>
    <property type="evidence" value="ECO:0007669"/>
    <property type="project" value="UniProtKB-KW"/>
</dbReference>
<sequence>MTRGGTSVRTYLITGGTDGMGRGLGLHFLERGDRVVAVASGEAKGRAFLEAAQRIGAAERARFLRADLSTVAGMEAVAAEAEATLDRIDGLVFATQRFQQRRTLTDDGLEYTFALSYLSRFVIGHALADRLAEAPAPVIFNLGAPGGFPGRIFWDDPHFEREPYKGMKAATQASRAIDLLGTDFPRRHPDSRVRYVLYNPMFVKTGMAAPLPQPKRALTEAMAFLFAQRVPKAVAPMTRLIDTPPNEPVSAFRRRKRLNMASADFNPESAARLHDLTMELLNRVPR</sequence>
<dbReference type="Proteomes" id="UP000305792">
    <property type="component" value="Unassembled WGS sequence"/>
</dbReference>
<dbReference type="EMBL" id="STGX01000021">
    <property type="protein sequence ID" value="THV23580.1"/>
    <property type="molecule type" value="Genomic_DNA"/>
</dbReference>
<dbReference type="InterPro" id="IPR057326">
    <property type="entry name" value="KR_dom"/>
</dbReference>
<dbReference type="SUPFAM" id="SSF51735">
    <property type="entry name" value="NAD(P)-binding Rossmann-fold domains"/>
    <property type="match status" value="1"/>
</dbReference>
<comment type="caution">
    <text evidence="3">The sequence shown here is derived from an EMBL/GenBank/DDBJ whole genome shotgun (WGS) entry which is preliminary data.</text>
</comment>